<dbReference type="Pfam" id="PF03797">
    <property type="entry name" value="Autotransporter"/>
    <property type="match status" value="1"/>
</dbReference>
<dbReference type="Gene3D" id="2.40.128.130">
    <property type="entry name" value="Autotransporter beta-domain"/>
    <property type="match status" value="1"/>
</dbReference>
<comment type="caution">
    <text evidence="2">The sequence shown here is derived from an EMBL/GenBank/DDBJ whole genome shotgun (WGS) entry which is preliminary data.</text>
</comment>
<dbReference type="SUPFAM" id="SSF103515">
    <property type="entry name" value="Autotransporter"/>
    <property type="match status" value="1"/>
</dbReference>
<name>A0A9X1QM59_9SPHN</name>
<dbReference type="Proteomes" id="UP001139410">
    <property type="component" value="Unassembled WGS sequence"/>
</dbReference>
<dbReference type="PROSITE" id="PS51208">
    <property type="entry name" value="AUTOTRANSPORTER"/>
    <property type="match status" value="1"/>
</dbReference>
<proteinExistence type="predicted"/>
<dbReference type="SMART" id="SM00869">
    <property type="entry name" value="Autotransporter"/>
    <property type="match status" value="1"/>
</dbReference>
<evidence type="ECO:0000313" key="2">
    <source>
        <dbReference type="EMBL" id="MCF2515925.1"/>
    </source>
</evidence>
<evidence type="ECO:0000259" key="1">
    <source>
        <dbReference type="PROSITE" id="PS51208"/>
    </source>
</evidence>
<dbReference type="RefSeq" id="WP_235068631.1">
    <property type="nucleotide sequence ID" value="NZ_JAKFGM010000003.1"/>
</dbReference>
<evidence type="ECO:0000313" key="3">
    <source>
        <dbReference type="Proteomes" id="UP001139410"/>
    </source>
</evidence>
<accession>A0A9X1QM59</accession>
<reference evidence="2" key="1">
    <citation type="submission" date="2022-01" db="EMBL/GenBank/DDBJ databases">
        <authorList>
            <person name="Jo J.-H."/>
            <person name="Im W.-T."/>
        </authorList>
    </citation>
    <scope>NUCLEOTIDE SEQUENCE</scope>
    <source>
        <strain evidence="2">G124</strain>
    </source>
</reference>
<feature type="domain" description="Autotransporter" evidence="1">
    <location>
        <begin position="1913"/>
        <end position="2191"/>
    </location>
</feature>
<dbReference type="InterPro" id="IPR036709">
    <property type="entry name" value="Autotransporte_beta_dom_sf"/>
</dbReference>
<sequence length="2194" mass="214073">MRHHMPACSGSAAANLTTGECNRSQARSNARLLAAGASLLVLGVLDPASAEAANIPGVWQHAEDVIAINLFEVGEGEPPPNSGANETDINAGGNALAEAIVSCAESATCAFPGAVFQYAHGSQSAANNIIVDGSLSIGAQAHAEGAAATAAGVIQIGLWQVAAAEDAAQNEIAIGGIVDVLASANAIATTGSAVAFAGIGAGISQIATSIGIDGVAANLFENDGELAIAAEAVAGADLGDAAASAFIGVGVYQEANGQESAAADLSNSGSMQVEASASAVAGNGIAVASASAAGIVQFADARTQQFASTLTSGGLLIGVTSNTPSGPSSATLSNTGSIAVDVNAAALGGSDAAATGAVLGVGQFVSGSDASAIIDNSGSIAISASVDVESSGTPRGVVFVSGISQAATAFDFSTVETIDQGGVLTYQISSTPVGPAVASFVNSGDVAVAGQVDVVALGTSSMAEGLGVAFVDGFDQYANGDGASASIENSGNFTVSADVTVDSGNVSNAVAIATGIDQFATAYASHATIVFANGTTTPSTYTGGATAIGSAVASFDNIGSLTVVANVDTHGDAIAFGGATASAIGQSAAGTEASASIDNSGSIISIGSLSSSGHAAFGGAAAIGVQQGAQGTALADVQFDNGGTLAVLASAVAFGESGAFVNATAFGAAQNVQADEVASAHVANAGTMDIRAIGSAVAEDTGAFDMAIAFAAAHGLGQLAQGAQALVHFENSGSFQLLAEVDASAGDFALASGTASGAIQQIALGSASGTASASIDNSGTILVAAIADAAAGSTALALAGVRSAIGQLVIAGEGGSASITNSGSINLVADAEALAAGGDVTDVASAQAYVLGINAAVSATGISGVADVDLANDGTIDITAVAHATGSGLAQALATAVSGLVGSAHVAFDGSAAVSLTNDGELTLVGAAEATGGYTAHATGIAVAGMDASAIGAGVGDATASIANSGSVMLGANAHANAGTNALAVAIAIDGLQATAHAGIGDAVAEISNSGELEMIANATASALNAQAFAIVGGTFFTGAIFQSAAAMNGDASAIAENSGSISVVADALANGEVIASASAVGGPGVNQFAFATSGDASASFDNSGSLEFIAHADANATNSAYADAVFYNAVAQFANANGGVGMANLQLTNDGSISLAVVADASGDAAAGALAIASHEVGQSALVIGNDATLELTNSGSIDMDVASIAAGANVWATAVLATAIHQSAAAIGDGGAEVSLDNSGSIDLAVLASAESPAGSAAAVAALDGAVTQYAGAGSSQYVFGTTSGGLTSITQNIFPTGPAILAMENSGTVDVAVAAIAEGGSAAGAEATGFAVNQFARGTEANASFANDGSIDISLGATAKAEQSATASGNLTAFIQAAAAVETTIQITATGGGGQLTDVATNPVGSALVSFSNSGAIDIVGIASAEADDGTATASMVVHGVEQSVFAADAQAFLSNDGEFVVGARAEATADAAATAHASALGFKVSGGDFEIAVDNGGEFSVIAEASADAASGLAVAHAQGMTVSADGFLTGEIDNSGDFLVAAVAGGPLDATALATGLDIVAGSADFSISNSGSIVVSAEASAGFAEAVGIRVTDNGGIGFDAASDIVITNDGGSIIVRQSNDGGETWLRGTAIDTSAAPSRAVLNLVGDGSIYGNIDVAAGDIINVGGGETWFDGIINPECQLGACGQGTLNIGSGGALFLRHDGAGSDGPSAAFVEQLNIASDGTLIFELPVGTDPEASYPRITATVANLDGTLLVRSASGLYADHYLFEDVIDADVRNGQFDSCGIEGNPVLLQLSCVYDTQGNVDLGLTRVAFNAVNGLTRNQKAVGSGIEAIYDADIDGPFGDMVAQLFTFDEDEYRGALDQLSGAGYAAYQQSFHALGVHYGQLIDKATECAMPQRASSALDCRTDKFHIWGQLDVGGRRNDGDVEAPGYDADRWAAIVGADVRIGDNAVAGASIGKVTNHVDHHDGASTNADGYQFGAYASFDPGAYYAKAIATVSQFDGDGRRSVNWGEYGADLAGQLEGDPDVRLTTLGLHAGYRIQLGKASLLTPYLNVDYSGVRLKDFTESGLAAADLSVDGSKSSRTTLAIGSKWAADLGAVIPQAELGYLHFFGDRRSSFDAAFLDDRDGSFEVVSASEKRGSLLAGISLGGRAGGVNVRVGYQGLFNGDGATHNATFRIIMPFGGN</sequence>
<dbReference type="InterPro" id="IPR005546">
    <property type="entry name" value="Autotransporte_beta"/>
</dbReference>
<protein>
    <submittedName>
        <fullName evidence="2">Autotransporter outer membrane beta-barrel domain-containing protein</fullName>
    </submittedName>
</protein>
<dbReference type="EMBL" id="JAKFGM010000003">
    <property type="protein sequence ID" value="MCF2515925.1"/>
    <property type="molecule type" value="Genomic_DNA"/>
</dbReference>
<gene>
    <name evidence="2" type="ORF">LVY65_12750</name>
</gene>
<organism evidence="2 3">
    <name type="scientific">Sphingomonas cremea</name>
    <dbReference type="NCBI Taxonomy" id="2904799"/>
    <lineage>
        <taxon>Bacteria</taxon>
        <taxon>Pseudomonadati</taxon>
        <taxon>Pseudomonadota</taxon>
        <taxon>Alphaproteobacteria</taxon>
        <taxon>Sphingomonadales</taxon>
        <taxon>Sphingomonadaceae</taxon>
        <taxon>Sphingomonas</taxon>
    </lineage>
</organism>
<keyword evidence="3" id="KW-1185">Reference proteome</keyword>